<gene>
    <name evidence="1" type="ORF">NKI81_20170</name>
</gene>
<proteinExistence type="predicted"/>
<keyword evidence="2" id="KW-1185">Reference proteome</keyword>
<accession>A0ACC6T2U7</accession>
<reference evidence="1 2" key="1">
    <citation type="journal article" date="2024" name="Proc. Natl. Acad. Sci. U.S.A.">
        <title>The evolutionary genomics of adaptation to stress in wild rhizobium bacteria.</title>
        <authorList>
            <person name="Kehlet-Delgado H."/>
            <person name="Montoya A.P."/>
            <person name="Jensen K.T."/>
            <person name="Wendlandt C.E."/>
            <person name="Dexheimer C."/>
            <person name="Roberts M."/>
            <person name="Torres Martinez L."/>
            <person name="Friesen M.L."/>
            <person name="Griffitts J.S."/>
            <person name="Porter S.S."/>
        </authorList>
    </citation>
    <scope>NUCLEOTIDE SEQUENCE [LARGE SCALE GENOMIC DNA]</scope>
    <source>
        <strain evidence="1 2">M0468</strain>
    </source>
</reference>
<sequence>MTFVVAAAQALECATELRMRVGDSPGDTIEPSGPMRSPFMPGIARQKKNKSQYRLFFSWLSPLAK</sequence>
<protein>
    <submittedName>
        <fullName evidence="1">Uncharacterized protein</fullName>
    </submittedName>
</protein>
<name>A0ACC6T2U7_9HYPH</name>
<comment type="caution">
    <text evidence="1">The sequence shown here is derived from an EMBL/GenBank/DDBJ whole genome shotgun (WGS) entry which is preliminary data.</text>
</comment>
<evidence type="ECO:0000313" key="2">
    <source>
        <dbReference type="Proteomes" id="UP001480082"/>
    </source>
</evidence>
<organism evidence="1 2">
    <name type="scientific">Mesorhizobium australicum</name>
    <dbReference type="NCBI Taxonomy" id="536018"/>
    <lineage>
        <taxon>Bacteria</taxon>
        <taxon>Pseudomonadati</taxon>
        <taxon>Pseudomonadota</taxon>
        <taxon>Alphaproteobacteria</taxon>
        <taxon>Hyphomicrobiales</taxon>
        <taxon>Phyllobacteriaceae</taxon>
        <taxon>Mesorhizobium</taxon>
    </lineage>
</organism>
<dbReference type="Proteomes" id="UP001480082">
    <property type="component" value="Unassembled WGS sequence"/>
</dbReference>
<dbReference type="EMBL" id="JAMYRI010000012">
    <property type="protein sequence ID" value="MER9286249.1"/>
    <property type="molecule type" value="Genomic_DNA"/>
</dbReference>
<evidence type="ECO:0000313" key="1">
    <source>
        <dbReference type="EMBL" id="MER9286249.1"/>
    </source>
</evidence>